<dbReference type="PANTHER" id="PTHR43155:SF2">
    <property type="entry name" value="CYCLIC DI-GMP PHOSPHODIESTERASE PA4108"/>
    <property type="match status" value="1"/>
</dbReference>
<feature type="domain" description="HD-GYP" evidence="1">
    <location>
        <begin position="8"/>
        <end position="204"/>
    </location>
</feature>
<evidence type="ECO:0000313" key="2">
    <source>
        <dbReference type="EMBL" id="GAH75140.1"/>
    </source>
</evidence>
<name>X1J0V9_9ZZZZ</name>
<feature type="non-terminal residue" evidence="2">
    <location>
        <position position="223"/>
    </location>
</feature>
<proteinExistence type="predicted"/>
<comment type="caution">
    <text evidence="2">The sequence shown here is derived from an EMBL/GenBank/DDBJ whole genome shotgun (WGS) entry which is preliminary data.</text>
</comment>
<dbReference type="SUPFAM" id="SSF109604">
    <property type="entry name" value="HD-domain/PDEase-like"/>
    <property type="match status" value="1"/>
</dbReference>
<dbReference type="PROSITE" id="PS51832">
    <property type="entry name" value="HD_GYP"/>
    <property type="match status" value="1"/>
</dbReference>
<evidence type="ECO:0000259" key="1">
    <source>
        <dbReference type="PROSITE" id="PS51832"/>
    </source>
</evidence>
<dbReference type="AlphaFoldDB" id="X1J0V9"/>
<accession>X1J0V9</accession>
<reference evidence="2" key="1">
    <citation type="journal article" date="2014" name="Front. Microbiol.">
        <title>High frequency of phylogenetically diverse reductive dehalogenase-homologous genes in deep subseafloor sedimentary metagenomes.</title>
        <authorList>
            <person name="Kawai M."/>
            <person name="Futagami T."/>
            <person name="Toyoda A."/>
            <person name="Takaki Y."/>
            <person name="Nishi S."/>
            <person name="Hori S."/>
            <person name="Arai W."/>
            <person name="Tsubouchi T."/>
            <person name="Morono Y."/>
            <person name="Uchiyama I."/>
            <person name="Ito T."/>
            <person name="Fujiyama A."/>
            <person name="Inagaki F."/>
            <person name="Takami H."/>
        </authorList>
    </citation>
    <scope>NUCLEOTIDE SEQUENCE</scope>
    <source>
        <strain evidence="2">Expedition CK06-06</strain>
    </source>
</reference>
<dbReference type="InterPro" id="IPR003607">
    <property type="entry name" value="HD/PDEase_dom"/>
</dbReference>
<gene>
    <name evidence="2" type="ORF">S03H2_42157</name>
</gene>
<dbReference type="PANTHER" id="PTHR43155">
    <property type="entry name" value="CYCLIC DI-GMP PHOSPHODIESTERASE PA4108-RELATED"/>
    <property type="match status" value="1"/>
</dbReference>
<sequence length="223" mass="24548">MNSIARALELEFESIGEAVVTGITSQDDYMYIQPVKAATLALLLGRRSGYIGAELASLGVANLLKDVGYISIPQEVLHRPDLLTEKELLKIRQHPTFGYELLSQHPSCNGVIANAVLQHHERWNGAGYPYGLKGPDINPFAQIIAIADTHTALLSERPGRKMYMPHEAIEYIMAYAGEQFNPELVELFVRQVPCYASGLTVKLNTKEIGIVSDANLGFIGRPT</sequence>
<dbReference type="Gene3D" id="1.10.3210.10">
    <property type="entry name" value="Hypothetical protein af1432"/>
    <property type="match status" value="1"/>
</dbReference>
<dbReference type="CDD" id="cd00077">
    <property type="entry name" value="HDc"/>
    <property type="match status" value="1"/>
</dbReference>
<dbReference type="InterPro" id="IPR037522">
    <property type="entry name" value="HD_GYP_dom"/>
</dbReference>
<organism evidence="2">
    <name type="scientific">marine sediment metagenome</name>
    <dbReference type="NCBI Taxonomy" id="412755"/>
    <lineage>
        <taxon>unclassified sequences</taxon>
        <taxon>metagenomes</taxon>
        <taxon>ecological metagenomes</taxon>
    </lineage>
</organism>
<protein>
    <recommendedName>
        <fullName evidence="1">HD-GYP domain-containing protein</fullName>
    </recommendedName>
</protein>
<dbReference type="EMBL" id="BARU01026224">
    <property type="protein sequence ID" value="GAH75140.1"/>
    <property type="molecule type" value="Genomic_DNA"/>
</dbReference>
<dbReference type="Pfam" id="PF13487">
    <property type="entry name" value="HD_5"/>
    <property type="match status" value="1"/>
</dbReference>